<feature type="transmembrane region" description="Helical" evidence="9">
    <location>
        <begin position="353"/>
        <end position="370"/>
    </location>
</feature>
<dbReference type="InterPro" id="IPR004638">
    <property type="entry name" value="EmrB-like"/>
</dbReference>
<evidence type="ECO:0000256" key="1">
    <source>
        <dbReference type="ARBA" id="ARBA00004651"/>
    </source>
</evidence>
<evidence type="ECO:0000256" key="5">
    <source>
        <dbReference type="ARBA" id="ARBA00022692"/>
    </source>
</evidence>
<dbReference type="GO" id="GO:0022857">
    <property type="term" value="F:transmembrane transporter activity"/>
    <property type="evidence" value="ECO:0007669"/>
    <property type="project" value="InterPro"/>
</dbReference>
<dbReference type="NCBIfam" id="TIGR00711">
    <property type="entry name" value="efflux_EmrB"/>
    <property type="match status" value="1"/>
</dbReference>
<organism evidence="11 12">
    <name type="scientific">Corynebacterium accolens</name>
    <dbReference type="NCBI Taxonomy" id="38284"/>
    <lineage>
        <taxon>Bacteria</taxon>
        <taxon>Bacillati</taxon>
        <taxon>Actinomycetota</taxon>
        <taxon>Actinomycetes</taxon>
        <taxon>Mycobacteriales</taxon>
        <taxon>Corynebacteriaceae</taxon>
        <taxon>Corynebacterium</taxon>
    </lineage>
</organism>
<evidence type="ECO:0000259" key="10">
    <source>
        <dbReference type="PROSITE" id="PS50850"/>
    </source>
</evidence>
<dbReference type="PROSITE" id="PS00217">
    <property type="entry name" value="SUGAR_TRANSPORT_2"/>
    <property type="match status" value="1"/>
</dbReference>
<evidence type="ECO:0000313" key="11">
    <source>
        <dbReference type="EMBL" id="PCC83189.1"/>
    </source>
</evidence>
<feature type="transmembrane region" description="Helical" evidence="9">
    <location>
        <begin position="186"/>
        <end position="208"/>
    </location>
</feature>
<gene>
    <name evidence="11" type="ORF">COM45_05185</name>
</gene>
<feature type="transmembrane region" description="Helical" evidence="9">
    <location>
        <begin position="220"/>
        <end position="238"/>
    </location>
</feature>
<comment type="subcellular location">
    <subcellularLocation>
        <location evidence="1">Cell membrane</location>
        <topology evidence="1">Multi-pass membrane protein</topology>
    </subcellularLocation>
</comment>
<evidence type="ECO:0000256" key="7">
    <source>
        <dbReference type="ARBA" id="ARBA00023136"/>
    </source>
</evidence>
<dbReference type="GO" id="GO:0005886">
    <property type="term" value="C:plasma membrane"/>
    <property type="evidence" value="ECO:0007669"/>
    <property type="project" value="UniProtKB-SubCell"/>
</dbReference>
<feature type="transmembrane region" description="Helical" evidence="9">
    <location>
        <begin position="505"/>
        <end position="524"/>
    </location>
</feature>
<feature type="transmembrane region" description="Helical" evidence="9">
    <location>
        <begin position="250"/>
        <end position="268"/>
    </location>
</feature>
<keyword evidence="7 9" id="KW-0472">Membrane</keyword>
<feature type="region of interest" description="Disordered" evidence="8">
    <location>
        <begin position="1"/>
        <end position="23"/>
    </location>
</feature>
<dbReference type="EMBL" id="NWBP01000016">
    <property type="protein sequence ID" value="PCC83189.1"/>
    <property type="molecule type" value="Genomic_DNA"/>
</dbReference>
<dbReference type="InterPro" id="IPR036259">
    <property type="entry name" value="MFS_trans_sf"/>
</dbReference>
<dbReference type="InterPro" id="IPR020846">
    <property type="entry name" value="MFS_dom"/>
</dbReference>
<name>A0A2A4AL35_9CORY</name>
<dbReference type="PROSITE" id="PS50850">
    <property type="entry name" value="MFS"/>
    <property type="match status" value="1"/>
</dbReference>
<feature type="transmembrane region" description="Helical" evidence="9">
    <location>
        <begin position="97"/>
        <end position="116"/>
    </location>
</feature>
<feature type="transmembrane region" description="Helical" evidence="9">
    <location>
        <begin position="288"/>
        <end position="308"/>
    </location>
</feature>
<feature type="transmembrane region" description="Helical" evidence="9">
    <location>
        <begin position="421"/>
        <end position="440"/>
    </location>
</feature>
<dbReference type="FunFam" id="1.20.1720.10:FF:000004">
    <property type="entry name" value="EmrB/QacA family drug resistance transporter"/>
    <property type="match status" value="1"/>
</dbReference>
<keyword evidence="6 9" id="KW-1133">Transmembrane helix</keyword>
<comment type="similarity">
    <text evidence="2">Belongs to the major facilitator superfamily. TCR/Tet family.</text>
</comment>
<feature type="compositionally biased region" description="Polar residues" evidence="8">
    <location>
        <begin position="1"/>
        <end position="13"/>
    </location>
</feature>
<dbReference type="InterPro" id="IPR005829">
    <property type="entry name" value="Sugar_transporter_CS"/>
</dbReference>
<evidence type="ECO:0000256" key="4">
    <source>
        <dbReference type="ARBA" id="ARBA00022475"/>
    </source>
</evidence>
<proteinExistence type="inferred from homology"/>
<reference evidence="11 12" key="1">
    <citation type="submission" date="2017-09" db="EMBL/GenBank/DDBJ databases">
        <title>Draft Genome Sequence of Corynebacterium accolens AH4003.</title>
        <authorList>
            <person name="Chen Y."/>
            <person name="Oosthuysen W.F."/>
            <person name="Kelley S."/>
            <person name="Horswill A."/>
        </authorList>
    </citation>
    <scope>NUCLEOTIDE SEQUENCE [LARGE SCALE GENOMIC DNA]</scope>
    <source>
        <strain evidence="11 12">AH4003</strain>
    </source>
</reference>
<evidence type="ECO:0000256" key="3">
    <source>
        <dbReference type="ARBA" id="ARBA00022448"/>
    </source>
</evidence>
<dbReference type="Proteomes" id="UP000218690">
    <property type="component" value="Unassembled WGS sequence"/>
</dbReference>
<dbReference type="InterPro" id="IPR011701">
    <property type="entry name" value="MFS"/>
</dbReference>
<comment type="caution">
    <text evidence="11">The sequence shown here is derived from an EMBL/GenBank/DDBJ whole genome shotgun (WGS) entry which is preliminary data.</text>
</comment>
<feature type="transmembrane region" description="Helical" evidence="9">
    <location>
        <begin position="67"/>
        <end position="85"/>
    </location>
</feature>
<feature type="transmembrane region" description="Helical" evidence="9">
    <location>
        <begin position="30"/>
        <end position="55"/>
    </location>
</feature>
<feature type="transmembrane region" description="Helical" evidence="9">
    <location>
        <begin position="328"/>
        <end position="346"/>
    </location>
</feature>
<sequence length="533" mass="56326">MVDTAKSPTNNVGEAQPAQAGGNEKKENNVALVFSALVLTMLMSSLGQMIFSSALPTIVGELGGVDHMSWVISAFLVTMTIAMPISGKLGDMMGRKWLYIGGIAVFVVGSAIGGFANDMNWLILGRAVQGFGAGFMMISSQSIIAEVTTARERGKFMGIMGGVFGLSSVLGPVLGGWFTDGPGWRWGLWINIPLGLLAITVCTIVLHLRVGDTDLRKFDALGATFIAITTASLILMTTWGGTQYEWSDPIIIGLGITVVVGAIITVLVEAKAKEPLIPVHLFKNRNMVLTTAAGTVLGLAMFGVLGYMPTYLQMVHTLTPTKAGLMMIPMMVGLIGTSTAVGFIIARTGHYKIYPIIGLIITAGALFWMSKLTVDTPLVQLGAEFFVFGVGLGFVQQVLVLIVQNSFPIALVGTATAANNFFRQIGSAVGASLVGSLFIHNMKDEMAANMPAAIKAMGPEGAQYAEQFASATGGSSRLTPNMVAHLPDAIQSVILNAYNDGLTPVILLMVPMAIVALLLVLPVTEEHLKEEIS</sequence>
<dbReference type="PRINTS" id="PR01036">
    <property type="entry name" value="TCRTETB"/>
</dbReference>
<evidence type="ECO:0000256" key="2">
    <source>
        <dbReference type="ARBA" id="ARBA00007520"/>
    </source>
</evidence>
<dbReference type="PANTHER" id="PTHR23501:SF197">
    <property type="entry name" value="COMD"/>
    <property type="match status" value="1"/>
</dbReference>
<dbReference type="Pfam" id="PF07690">
    <property type="entry name" value="MFS_1"/>
    <property type="match status" value="1"/>
</dbReference>
<evidence type="ECO:0000256" key="9">
    <source>
        <dbReference type="SAM" id="Phobius"/>
    </source>
</evidence>
<feature type="transmembrane region" description="Helical" evidence="9">
    <location>
        <begin position="385"/>
        <end position="409"/>
    </location>
</feature>
<accession>A0A2A4AL35</accession>
<dbReference type="PANTHER" id="PTHR23501">
    <property type="entry name" value="MAJOR FACILITATOR SUPERFAMILY"/>
    <property type="match status" value="1"/>
</dbReference>
<evidence type="ECO:0000256" key="8">
    <source>
        <dbReference type="SAM" id="MobiDB-lite"/>
    </source>
</evidence>
<dbReference type="AlphaFoldDB" id="A0A2A4AL35"/>
<evidence type="ECO:0000256" key="6">
    <source>
        <dbReference type="ARBA" id="ARBA00022989"/>
    </source>
</evidence>
<keyword evidence="5 9" id="KW-0812">Transmembrane</keyword>
<feature type="transmembrane region" description="Helical" evidence="9">
    <location>
        <begin position="122"/>
        <end position="144"/>
    </location>
</feature>
<evidence type="ECO:0000313" key="12">
    <source>
        <dbReference type="Proteomes" id="UP000218690"/>
    </source>
</evidence>
<dbReference type="CDD" id="cd17502">
    <property type="entry name" value="MFS_Azr1_MDR_like"/>
    <property type="match status" value="1"/>
</dbReference>
<keyword evidence="4" id="KW-1003">Cell membrane</keyword>
<feature type="transmembrane region" description="Helical" evidence="9">
    <location>
        <begin position="156"/>
        <end position="174"/>
    </location>
</feature>
<dbReference type="SUPFAM" id="SSF103473">
    <property type="entry name" value="MFS general substrate transporter"/>
    <property type="match status" value="1"/>
</dbReference>
<feature type="domain" description="Major facilitator superfamily (MFS) profile" evidence="10">
    <location>
        <begin position="33"/>
        <end position="528"/>
    </location>
</feature>
<keyword evidence="3" id="KW-0813">Transport</keyword>
<dbReference type="Gene3D" id="1.20.1250.20">
    <property type="entry name" value="MFS general substrate transporter like domains"/>
    <property type="match status" value="1"/>
</dbReference>
<protein>
    <submittedName>
        <fullName evidence="11">MFS transporter</fullName>
    </submittedName>
</protein>